<keyword evidence="5 7" id="KW-1133">Transmembrane helix</keyword>
<comment type="similarity">
    <text evidence="2">Belongs to the GSP F family.</text>
</comment>
<feature type="transmembrane region" description="Helical" evidence="7">
    <location>
        <begin position="169"/>
        <end position="191"/>
    </location>
</feature>
<evidence type="ECO:0000256" key="1">
    <source>
        <dbReference type="ARBA" id="ARBA00004651"/>
    </source>
</evidence>
<dbReference type="Pfam" id="PF00482">
    <property type="entry name" value="T2SSF"/>
    <property type="match status" value="2"/>
</dbReference>
<evidence type="ECO:0000256" key="5">
    <source>
        <dbReference type="ARBA" id="ARBA00022989"/>
    </source>
</evidence>
<keyword evidence="10" id="KW-1185">Reference proteome</keyword>
<name>A0ABV5Z4X2_9STAP</name>
<comment type="subcellular location">
    <subcellularLocation>
        <location evidence="1">Cell membrane</location>
        <topology evidence="1">Multi-pass membrane protein</topology>
    </subcellularLocation>
</comment>
<evidence type="ECO:0000256" key="2">
    <source>
        <dbReference type="ARBA" id="ARBA00005745"/>
    </source>
</evidence>
<evidence type="ECO:0000256" key="3">
    <source>
        <dbReference type="ARBA" id="ARBA00022475"/>
    </source>
</evidence>
<dbReference type="PANTHER" id="PTHR30012:SF0">
    <property type="entry name" value="TYPE II SECRETION SYSTEM PROTEIN F-RELATED"/>
    <property type="match status" value="1"/>
</dbReference>
<accession>A0ABV5Z4X2</accession>
<dbReference type="InterPro" id="IPR047692">
    <property type="entry name" value="T4P_ComGB"/>
</dbReference>
<keyword evidence="3" id="KW-1003">Cell membrane</keyword>
<dbReference type="PANTHER" id="PTHR30012">
    <property type="entry name" value="GENERAL SECRETION PATHWAY PROTEIN"/>
    <property type="match status" value="1"/>
</dbReference>
<feature type="domain" description="Type II secretion system protein GspF" evidence="8">
    <location>
        <begin position="219"/>
        <end position="341"/>
    </location>
</feature>
<dbReference type="InterPro" id="IPR018076">
    <property type="entry name" value="T2SS_GspF_dom"/>
</dbReference>
<keyword evidence="6 7" id="KW-0472">Membrane</keyword>
<evidence type="ECO:0000313" key="9">
    <source>
        <dbReference type="EMBL" id="MFB9859955.1"/>
    </source>
</evidence>
<proteinExistence type="inferred from homology"/>
<organism evidence="9 10">
    <name type="scientific">Salinicoccus siamensis</name>
    <dbReference type="NCBI Taxonomy" id="381830"/>
    <lineage>
        <taxon>Bacteria</taxon>
        <taxon>Bacillati</taxon>
        <taxon>Bacillota</taxon>
        <taxon>Bacilli</taxon>
        <taxon>Bacillales</taxon>
        <taxon>Staphylococcaceae</taxon>
        <taxon>Salinicoccus</taxon>
    </lineage>
</organism>
<evidence type="ECO:0000256" key="4">
    <source>
        <dbReference type="ARBA" id="ARBA00022692"/>
    </source>
</evidence>
<evidence type="ECO:0000256" key="7">
    <source>
        <dbReference type="SAM" id="Phobius"/>
    </source>
</evidence>
<dbReference type="EMBL" id="JBHMAH010000004">
    <property type="protein sequence ID" value="MFB9859955.1"/>
    <property type="molecule type" value="Genomic_DNA"/>
</dbReference>
<evidence type="ECO:0000256" key="6">
    <source>
        <dbReference type="ARBA" id="ARBA00023136"/>
    </source>
</evidence>
<dbReference type="NCBIfam" id="NF041012">
    <property type="entry name" value="T4P_ComGB"/>
    <property type="match status" value="1"/>
</dbReference>
<dbReference type="InterPro" id="IPR003004">
    <property type="entry name" value="GspF/PilC"/>
</dbReference>
<comment type="caution">
    <text evidence="9">The sequence shown here is derived from an EMBL/GenBank/DDBJ whole genome shotgun (WGS) entry which is preliminary data.</text>
</comment>
<evidence type="ECO:0000259" key="8">
    <source>
        <dbReference type="Pfam" id="PF00482"/>
    </source>
</evidence>
<reference evidence="9 10" key="1">
    <citation type="submission" date="2024-09" db="EMBL/GenBank/DDBJ databases">
        <authorList>
            <person name="Sun Q."/>
            <person name="Mori K."/>
        </authorList>
    </citation>
    <scope>NUCLEOTIDE SEQUENCE [LARGE SCALE GENOMIC DNA]</scope>
    <source>
        <strain evidence="9 10">JCM 12822</strain>
    </source>
</reference>
<sequence length="350" mass="39625">MSLGFTRINSNKLGKYDAHFLIKLADLLETGFTMQQSLLFLLEQYDVLKPKDRLQMIEAVREGKSLGKLLKDMGYGNSVIIQIAFSEIHGKVLETLRESARYIEYVRNTRSKLLKALQYPLLLITIFVGLLLTLNFTVIPQFKSLYSAMGTQSEGIVALLIKALDVLPIALLLCFITGVVACTVISAIFSIKDVALKSRIFTKIPLVNYFFTGYQTYRFSREFGYFLNNGLEVKEILDLFIHQEINGYLRYMSESIKDGLMNGESLSLVLGEVDLLDAKLSVFVSHGEQNSSVGKELIMFSEYTLERLIMYVENITKKIQPVIFAILGVLIICLYLIIILPIFQMMSAIN</sequence>
<keyword evidence="4 7" id="KW-0812">Transmembrane</keyword>
<feature type="transmembrane region" description="Helical" evidence="7">
    <location>
        <begin position="117"/>
        <end position="139"/>
    </location>
</feature>
<feature type="domain" description="Type II secretion system protein GspF" evidence="8">
    <location>
        <begin position="20"/>
        <end position="140"/>
    </location>
</feature>
<gene>
    <name evidence="9" type="primary">comGB</name>
    <name evidence="9" type="ORF">ACFFLE_02375</name>
</gene>
<dbReference type="Gene3D" id="1.20.81.30">
    <property type="entry name" value="Type II secretion system (T2SS), domain F"/>
    <property type="match status" value="2"/>
</dbReference>
<dbReference type="Proteomes" id="UP001589740">
    <property type="component" value="Unassembled WGS sequence"/>
</dbReference>
<evidence type="ECO:0000313" key="10">
    <source>
        <dbReference type="Proteomes" id="UP001589740"/>
    </source>
</evidence>
<dbReference type="PRINTS" id="PR00812">
    <property type="entry name" value="BCTERIALGSPF"/>
</dbReference>
<protein>
    <submittedName>
        <fullName evidence="9">Competence type IV pilus assembly protein ComGB</fullName>
    </submittedName>
</protein>
<dbReference type="InterPro" id="IPR042094">
    <property type="entry name" value="T2SS_GspF_sf"/>
</dbReference>
<dbReference type="RefSeq" id="WP_380569563.1">
    <property type="nucleotide sequence ID" value="NZ_JBHMAH010000004.1"/>
</dbReference>
<feature type="transmembrane region" description="Helical" evidence="7">
    <location>
        <begin position="322"/>
        <end position="343"/>
    </location>
</feature>